<protein>
    <recommendedName>
        <fullName evidence="4">Tc1-like transposase DDE domain-containing protein</fullName>
    </recommendedName>
</protein>
<gene>
    <name evidence="2" type="ORF">CYNAS_LOCUS17764</name>
</gene>
<evidence type="ECO:0000256" key="1">
    <source>
        <dbReference type="SAM" id="MobiDB-lite"/>
    </source>
</evidence>
<evidence type="ECO:0000313" key="3">
    <source>
        <dbReference type="Proteomes" id="UP001176961"/>
    </source>
</evidence>
<sequence length="236" mass="26982">MAKNGILPGCTKLVLCGKRDEEYDYHQDMDHQLFEQWLENSIPHMQDRQLLKVPTARSTKKCISDYLVAKGVAIGNKSTKFSLLAELQLFMASKGGLSAVREYAVDRRRSEMGVNFIRLPPFHCMFNPIELCWGQMKAHLTKHGKTTDRLGMVKTRAVEWLANVPSSLTESWFREARKLENAARQKQHDDSLADEISGDNSSEYSSEIDDLELEEIESDLELEELESDLDLEKVED</sequence>
<comment type="caution">
    <text evidence="2">The sequence shown here is derived from an EMBL/GenBank/DDBJ whole genome shotgun (WGS) entry which is preliminary data.</text>
</comment>
<proteinExistence type="predicted"/>
<dbReference type="Proteomes" id="UP001176961">
    <property type="component" value="Unassembled WGS sequence"/>
</dbReference>
<accession>A0AA36MBD8</accession>
<dbReference type="EMBL" id="CATQJL010000316">
    <property type="protein sequence ID" value="CAJ0605781.1"/>
    <property type="molecule type" value="Genomic_DNA"/>
</dbReference>
<reference evidence="2" key="1">
    <citation type="submission" date="2023-07" db="EMBL/GenBank/DDBJ databases">
        <authorList>
            <consortium name="CYATHOMIX"/>
        </authorList>
    </citation>
    <scope>NUCLEOTIDE SEQUENCE</scope>
    <source>
        <strain evidence="2">N/A</strain>
    </source>
</reference>
<dbReference type="InterPro" id="IPR036397">
    <property type="entry name" value="RNaseH_sf"/>
</dbReference>
<evidence type="ECO:0000313" key="2">
    <source>
        <dbReference type="EMBL" id="CAJ0605781.1"/>
    </source>
</evidence>
<dbReference type="GO" id="GO:0003676">
    <property type="term" value="F:nucleic acid binding"/>
    <property type="evidence" value="ECO:0007669"/>
    <property type="project" value="InterPro"/>
</dbReference>
<dbReference type="Gene3D" id="3.30.420.10">
    <property type="entry name" value="Ribonuclease H-like superfamily/Ribonuclease H"/>
    <property type="match status" value="1"/>
</dbReference>
<dbReference type="PANTHER" id="PTHR33939:SF1">
    <property type="entry name" value="DUF4371 DOMAIN-CONTAINING PROTEIN"/>
    <property type="match status" value="1"/>
</dbReference>
<dbReference type="PANTHER" id="PTHR33939">
    <property type="entry name" value="PROTEIN CBG22215"/>
    <property type="match status" value="1"/>
</dbReference>
<keyword evidence="3" id="KW-1185">Reference proteome</keyword>
<evidence type="ECO:0008006" key="4">
    <source>
        <dbReference type="Google" id="ProtNLM"/>
    </source>
</evidence>
<organism evidence="2 3">
    <name type="scientific">Cylicocyclus nassatus</name>
    <name type="common">Nematode worm</name>
    <dbReference type="NCBI Taxonomy" id="53992"/>
    <lineage>
        <taxon>Eukaryota</taxon>
        <taxon>Metazoa</taxon>
        <taxon>Ecdysozoa</taxon>
        <taxon>Nematoda</taxon>
        <taxon>Chromadorea</taxon>
        <taxon>Rhabditida</taxon>
        <taxon>Rhabditina</taxon>
        <taxon>Rhabditomorpha</taxon>
        <taxon>Strongyloidea</taxon>
        <taxon>Strongylidae</taxon>
        <taxon>Cylicocyclus</taxon>
    </lineage>
</organism>
<name>A0AA36MBD8_CYLNA</name>
<dbReference type="AlphaFoldDB" id="A0AA36MBD8"/>
<feature type="region of interest" description="Disordered" evidence="1">
    <location>
        <begin position="183"/>
        <end position="207"/>
    </location>
</feature>